<keyword evidence="6" id="KW-1185">Reference proteome</keyword>
<gene>
    <name evidence="5" type="ORF">FHR20_001935</name>
</gene>
<dbReference type="InterPro" id="IPR016032">
    <property type="entry name" value="Sig_transdc_resp-reg_C-effctor"/>
</dbReference>
<keyword evidence="3" id="KW-0472">Membrane</keyword>
<dbReference type="GO" id="GO:0003677">
    <property type="term" value="F:DNA binding"/>
    <property type="evidence" value="ECO:0007669"/>
    <property type="project" value="UniProtKB-UniRule"/>
</dbReference>
<evidence type="ECO:0000313" key="5">
    <source>
        <dbReference type="EMBL" id="NIJ65004.1"/>
    </source>
</evidence>
<dbReference type="EMBL" id="JAASQV010000001">
    <property type="protein sequence ID" value="NIJ65004.1"/>
    <property type="molecule type" value="Genomic_DNA"/>
</dbReference>
<evidence type="ECO:0000256" key="3">
    <source>
        <dbReference type="SAM" id="Phobius"/>
    </source>
</evidence>
<evidence type="ECO:0000313" key="6">
    <source>
        <dbReference type="Proteomes" id="UP000564677"/>
    </source>
</evidence>
<dbReference type="Pfam" id="PF00486">
    <property type="entry name" value="Trans_reg_C"/>
    <property type="match status" value="1"/>
</dbReference>
<evidence type="ECO:0000259" key="4">
    <source>
        <dbReference type="PROSITE" id="PS51755"/>
    </source>
</evidence>
<evidence type="ECO:0000256" key="2">
    <source>
        <dbReference type="PROSITE-ProRule" id="PRU01091"/>
    </source>
</evidence>
<dbReference type="AlphaFoldDB" id="A0A7X5UZ89"/>
<dbReference type="Gene3D" id="1.10.10.10">
    <property type="entry name" value="Winged helix-like DNA-binding domain superfamily/Winged helix DNA-binding domain"/>
    <property type="match status" value="1"/>
</dbReference>
<keyword evidence="3" id="KW-1133">Transmembrane helix</keyword>
<dbReference type="InterPro" id="IPR001867">
    <property type="entry name" value="OmpR/PhoB-type_DNA-bd"/>
</dbReference>
<sequence length="393" mass="42921">MRETDTDAPLLRLCRRRRSVRDGSREVRLPDLSFRLIDLLASRAPADVTYAEIESAVWQAQVTRETIKQRVKLLRDGLAPLGVPEHAIEAVRNIGYRTTLSIGLVETPERRDDRSFILAAVAAALALMAAVAVHLLARPTGTALVPTLLVESLAPPADVDPAGWEGARRSLVRDLSKIDGVRVLDRPTPGKPPSLLARLALDRDGNDLRLSTELLDGPSSAVLFAESYRYDPASVDRSLTHFASNAYAVITALSLQLGDEGMPVQPDAVRSDYARAFGLWRRGDRQALIAARSILERLLAERGALPVVQSLLVRVKADLVLGHVGDAALAREARQEAERLVAAHPDIGEFHYSLARALLALGRREAALDELRIAQRTMPFLSRDVAAIERAAP</sequence>
<protein>
    <submittedName>
        <fullName evidence="5">DNA-binding winged helix-turn-helix (WHTH) protein</fullName>
    </submittedName>
</protein>
<reference evidence="5 6" key="1">
    <citation type="submission" date="2020-03" db="EMBL/GenBank/DDBJ databases">
        <title>Genomic Encyclopedia of Type Strains, Phase IV (KMG-IV): sequencing the most valuable type-strain genomes for metagenomic binning, comparative biology and taxonomic classification.</title>
        <authorList>
            <person name="Goeker M."/>
        </authorList>
    </citation>
    <scope>NUCLEOTIDE SEQUENCE [LARGE SCALE GENOMIC DNA]</scope>
    <source>
        <strain evidence="5 6">DSM 4733</strain>
    </source>
</reference>
<dbReference type="SUPFAM" id="SSF46894">
    <property type="entry name" value="C-terminal effector domain of the bipartite response regulators"/>
    <property type="match status" value="1"/>
</dbReference>
<feature type="transmembrane region" description="Helical" evidence="3">
    <location>
        <begin position="116"/>
        <end position="137"/>
    </location>
</feature>
<feature type="domain" description="OmpR/PhoB-type" evidence="4">
    <location>
        <begin position="2"/>
        <end position="100"/>
    </location>
</feature>
<dbReference type="RefSeq" id="WP_208413462.1">
    <property type="nucleotide sequence ID" value="NZ_JAASQV010000001.1"/>
</dbReference>
<name>A0A7X5UZ89_9SPHN</name>
<dbReference type="Proteomes" id="UP000564677">
    <property type="component" value="Unassembled WGS sequence"/>
</dbReference>
<dbReference type="GO" id="GO:0000160">
    <property type="term" value="P:phosphorelay signal transduction system"/>
    <property type="evidence" value="ECO:0007669"/>
    <property type="project" value="InterPro"/>
</dbReference>
<dbReference type="SUPFAM" id="SSF48452">
    <property type="entry name" value="TPR-like"/>
    <property type="match status" value="1"/>
</dbReference>
<proteinExistence type="predicted"/>
<feature type="DNA-binding region" description="OmpR/PhoB-type" evidence="2">
    <location>
        <begin position="2"/>
        <end position="100"/>
    </location>
</feature>
<comment type="caution">
    <text evidence="5">The sequence shown here is derived from an EMBL/GenBank/DDBJ whole genome shotgun (WGS) entry which is preliminary data.</text>
</comment>
<dbReference type="InterPro" id="IPR011990">
    <property type="entry name" value="TPR-like_helical_dom_sf"/>
</dbReference>
<keyword evidence="1 2" id="KW-0238">DNA-binding</keyword>
<keyword evidence="3" id="KW-0812">Transmembrane</keyword>
<dbReference type="SMART" id="SM00862">
    <property type="entry name" value="Trans_reg_C"/>
    <property type="match status" value="1"/>
</dbReference>
<organism evidence="5 6">
    <name type="scientific">Sphingomonas leidyi</name>
    <dbReference type="NCBI Taxonomy" id="68569"/>
    <lineage>
        <taxon>Bacteria</taxon>
        <taxon>Pseudomonadati</taxon>
        <taxon>Pseudomonadota</taxon>
        <taxon>Alphaproteobacteria</taxon>
        <taxon>Sphingomonadales</taxon>
        <taxon>Sphingomonadaceae</taxon>
        <taxon>Sphingomonas</taxon>
    </lineage>
</organism>
<dbReference type="InterPro" id="IPR036388">
    <property type="entry name" value="WH-like_DNA-bd_sf"/>
</dbReference>
<evidence type="ECO:0000256" key="1">
    <source>
        <dbReference type="ARBA" id="ARBA00023125"/>
    </source>
</evidence>
<dbReference type="PROSITE" id="PS51755">
    <property type="entry name" value="OMPR_PHOB"/>
    <property type="match status" value="1"/>
</dbReference>
<accession>A0A7X5UZ89</accession>
<dbReference type="GO" id="GO:0006355">
    <property type="term" value="P:regulation of DNA-templated transcription"/>
    <property type="evidence" value="ECO:0007669"/>
    <property type="project" value="InterPro"/>
</dbReference>
<dbReference type="Gene3D" id="1.25.40.10">
    <property type="entry name" value="Tetratricopeptide repeat domain"/>
    <property type="match status" value="1"/>
</dbReference>